<dbReference type="Gene3D" id="3.40.30.10">
    <property type="entry name" value="Glutaredoxin"/>
    <property type="match status" value="1"/>
</dbReference>
<dbReference type="OrthoDB" id="2121326at2759"/>
<dbReference type="InterPro" id="IPR036249">
    <property type="entry name" value="Thioredoxin-like_sf"/>
</dbReference>
<dbReference type="PANTHER" id="PTHR10438:SF394">
    <property type="entry name" value="THIOREDOXIN-LIKE PROTEIN CXXS2-RELATED"/>
    <property type="match status" value="1"/>
</dbReference>
<organism evidence="2 3">
    <name type="scientific">Senna tora</name>
    <dbReference type="NCBI Taxonomy" id="362788"/>
    <lineage>
        <taxon>Eukaryota</taxon>
        <taxon>Viridiplantae</taxon>
        <taxon>Streptophyta</taxon>
        <taxon>Embryophyta</taxon>
        <taxon>Tracheophyta</taxon>
        <taxon>Spermatophyta</taxon>
        <taxon>Magnoliopsida</taxon>
        <taxon>eudicotyledons</taxon>
        <taxon>Gunneridae</taxon>
        <taxon>Pentapetalae</taxon>
        <taxon>rosids</taxon>
        <taxon>fabids</taxon>
        <taxon>Fabales</taxon>
        <taxon>Fabaceae</taxon>
        <taxon>Caesalpinioideae</taxon>
        <taxon>Cassia clade</taxon>
        <taxon>Senna</taxon>
    </lineage>
</organism>
<reference evidence="2" key="1">
    <citation type="submission" date="2020-09" db="EMBL/GenBank/DDBJ databases">
        <title>Genome-Enabled Discovery of Anthraquinone Biosynthesis in Senna tora.</title>
        <authorList>
            <person name="Kang S.-H."/>
            <person name="Pandey R.P."/>
            <person name="Lee C.-M."/>
            <person name="Sim J.-S."/>
            <person name="Jeong J.-T."/>
            <person name="Choi B.-S."/>
            <person name="Jung M."/>
            <person name="Ginzburg D."/>
            <person name="Zhao K."/>
            <person name="Won S.Y."/>
            <person name="Oh T.-J."/>
            <person name="Yu Y."/>
            <person name="Kim N.-H."/>
            <person name="Lee O.R."/>
            <person name="Lee T.-H."/>
            <person name="Bashyal P."/>
            <person name="Kim T.-S."/>
            <person name="Lee W.-H."/>
            <person name="Kawkins C."/>
            <person name="Kim C.-K."/>
            <person name="Kim J.S."/>
            <person name="Ahn B.O."/>
            <person name="Rhee S.Y."/>
            <person name="Sohng J.K."/>
        </authorList>
    </citation>
    <scope>NUCLEOTIDE SEQUENCE</scope>
    <source>
        <tissue evidence="2">Leaf</tissue>
    </source>
</reference>
<dbReference type="AlphaFoldDB" id="A0A834TY02"/>
<evidence type="ECO:0000259" key="1">
    <source>
        <dbReference type="PROSITE" id="PS51352"/>
    </source>
</evidence>
<dbReference type="PROSITE" id="PS51352">
    <property type="entry name" value="THIOREDOXIN_2"/>
    <property type="match status" value="1"/>
</dbReference>
<dbReference type="EMBL" id="JAAIUW010000005">
    <property type="protein sequence ID" value="KAF7830848.1"/>
    <property type="molecule type" value="Genomic_DNA"/>
</dbReference>
<evidence type="ECO:0000313" key="2">
    <source>
        <dbReference type="EMBL" id="KAF7830848.1"/>
    </source>
</evidence>
<gene>
    <name evidence="2" type="ORF">G2W53_013181</name>
</gene>
<dbReference type="PANTHER" id="PTHR10438">
    <property type="entry name" value="THIOREDOXIN"/>
    <property type="match status" value="1"/>
</dbReference>
<dbReference type="SUPFAM" id="SSF52833">
    <property type="entry name" value="Thioredoxin-like"/>
    <property type="match status" value="1"/>
</dbReference>
<dbReference type="Proteomes" id="UP000634136">
    <property type="component" value="Unassembled WGS sequence"/>
</dbReference>
<accession>A0A834TY02</accession>
<comment type="caution">
    <text evidence="2">The sequence shown here is derived from an EMBL/GenBank/DDBJ whole genome shotgun (WGS) entry which is preliminary data.</text>
</comment>
<evidence type="ECO:0000313" key="3">
    <source>
        <dbReference type="Proteomes" id="UP000634136"/>
    </source>
</evidence>
<sequence>MGCFWPKFCGRRNHDMLQYSSKNVHHITSMQSWEAKLSQARQDGQIVVANFTTSWSSPCKEIVPIYSELADKYTNLVFLTVDADGLAELSSSWDVKATPTFYFLKDGRQVDKLVGAHKSELEKKTAAMAM</sequence>
<keyword evidence="3" id="KW-1185">Reference proteome</keyword>
<dbReference type="InterPro" id="IPR013766">
    <property type="entry name" value="Thioredoxin_domain"/>
</dbReference>
<dbReference type="Pfam" id="PF00085">
    <property type="entry name" value="Thioredoxin"/>
    <property type="match status" value="1"/>
</dbReference>
<proteinExistence type="predicted"/>
<dbReference type="InterPro" id="IPR050620">
    <property type="entry name" value="Thioredoxin_H-type-like"/>
</dbReference>
<name>A0A834TY02_9FABA</name>
<feature type="domain" description="Thioredoxin" evidence="1">
    <location>
        <begin position="18"/>
        <end position="130"/>
    </location>
</feature>
<dbReference type="CDD" id="cd02947">
    <property type="entry name" value="TRX_family"/>
    <property type="match status" value="1"/>
</dbReference>
<protein>
    <submittedName>
        <fullName evidence="2">Thioredoxin H-type-like</fullName>
    </submittedName>
</protein>